<reference evidence="1" key="2">
    <citation type="submission" date="2021-08" db="EMBL/GenBank/DDBJ databases">
        <authorList>
            <person name="Gostincar C."/>
            <person name="Sun X."/>
            <person name="Song Z."/>
            <person name="Gunde-Cimerman N."/>
        </authorList>
    </citation>
    <scope>NUCLEOTIDE SEQUENCE</scope>
    <source>
        <strain evidence="1">EXF-9298</strain>
    </source>
</reference>
<name>A0A9P8JYF9_AURME</name>
<dbReference type="Proteomes" id="UP000729357">
    <property type="component" value="Unassembled WGS sequence"/>
</dbReference>
<dbReference type="EMBL" id="JAHFXS010000130">
    <property type="protein sequence ID" value="KAG9988734.1"/>
    <property type="molecule type" value="Genomic_DNA"/>
</dbReference>
<protein>
    <submittedName>
        <fullName evidence="1">Uncharacterized protein</fullName>
    </submittedName>
</protein>
<comment type="caution">
    <text evidence="1">The sequence shown here is derived from an EMBL/GenBank/DDBJ whole genome shotgun (WGS) entry which is preliminary data.</text>
</comment>
<dbReference type="AlphaFoldDB" id="A0A9P8JYF9"/>
<sequence>MVLNNVLCALRVNFLKPALPEKEASDLGRSPEKSTFMSHVLHDPRIRSSATHNDVNENGRLRGKLVPFDLSTSSILINPGIPLDRASVEVEIEQEGEAVNDLFDIHAELIRTASVLFVRFLYTKRIKSNAADACPISGGCETLNFKLHNGSFTQLHTPDDEDELLVKAYLFGYSYSCWTFCNAVIDTLICKVIDERRTPVLRDLLNLNSNRASCYPLKMLIGHLAVYTWSEDQFSGFSLAHKHDTMDHVRFWADVGDCHAMHKTNSYGLPKAPWRENPCHYHVHVSYPKMNYTCYDQRRQG</sequence>
<reference evidence="1" key="1">
    <citation type="journal article" date="2021" name="J Fungi (Basel)">
        <title>Virulence traits and population genomics of the black yeast Aureobasidium melanogenum.</title>
        <authorList>
            <person name="Cernosa A."/>
            <person name="Sun X."/>
            <person name="Gostincar C."/>
            <person name="Fang C."/>
            <person name="Gunde-Cimerman N."/>
            <person name="Song Z."/>
        </authorList>
    </citation>
    <scope>NUCLEOTIDE SEQUENCE</scope>
    <source>
        <strain evidence="1">EXF-9298</strain>
    </source>
</reference>
<gene>
    <name evidence="1" type="ORF">KCU98_g2390</name>
</gene>
<evidence type="ECO:0000313" key="2">
    <source>
        <dbReference type="Proteomes" id="UP000729357"/>
    </source>
</evidence>
<feature type="non-terminal residue" evidence="1">
    <location>
        <position position="301"/>
    </location>
</feature>
<keyword evidence="2" id="KW-1185">Reference proteome</keyword>
<accession>A0A9P8JYF9</accession>
<organism evidence="1 2">
    <name type="scientific">Aureobasidium melanogenum</name>
    <name type="common">Aureobasidium pullulans var. melanogenum</name>
    <dbReference type="NCBI Taxonomy" id="46634"/>
    <lineage>
        <taxon>Eukaryota</taxon>
        <taxon>Fungi</taxon>
        <taxon>Dikarya</taxon>
        <taxon>Ascomycota</taxon>
        <taxon>Pezizomycotina</taxon>
        <taxon>Dothideomycetes</taxon>
        <taxon>Dothideomycetidae</taxon>
        <taxon>Dothideales</taxon>
        <taxon>Saccotheciaceae</taxon>
        <taxon>Aureobasidium</taxon>
    </lineage>
</organism>
<proteinExistence type="predicted"/>
<evidence type="ECO:0000313" key="1">
    <source>
        <dbReference type="EMBL" id="KAG9988734.1"/>
    </source>
</evidence>